<evidence type="ECO:0000313" key="2">
    <source>
        <dbReference type="EMBL" id="MFC6881528.1"/>
    </source>
</evidence>
<accession>A0ABW2CLF3</accession>
<feature type="compositionally biased region" description="Basic and acidic residues" evidence="1">
    <location>
        <begin position="49"/>
        <end position="70"/>
    </location>
</feature>
<keyword evidence="3" id="KW-1185">Reference proteome</keyword>
<comment type="caution">
    <text evidence="2">The sequence shown here is derived from an EMBL/GenBank/DDBJ whole genome shotgun (WGS) entry which is preliminary data.</text>
</comment>
<dbReference type="EMBL" id="JBHSXS010000008">
    <property type="protein sequence ID" value="MFC6881528.1"/>
    <property type="molecule type" value="Genomic_DNA"/>
</dbReference>
<dbReference type="InterPro" id="IPR002514">
    <property type="entry name" value="Transposase_8"/>
</dbReference>
<dbReference type="RefSeq" id="WP_160822929.1">
    <property type="nucleotide sequence ID" value="NZ_JBHSXE010000001.1"/>
</dbReference>
<dbReference type="Gene3D" id="1.10.10.60">
    <property type="entry name" value="Homeodomain-like"/>
    <property type="match status" value="1"/>
</dbReference>
<feature type="region of interest" description="Disordered" evidence="1">
    <location>
        <begin position="46"/>
        <end position="71"/>
    </location>
</feature>
<dbReference type="SUPFAM" id="SSF46689">
    <property type="entry name" value="Homeodomain-like"/>
    <property type="match status" value="1"/>
</dbReference>
<reference evidence="3" key="1">
    <citation type="journal article" date="2019" name="Int. J. Syst. Evol. Microbiol.">
        <title>The Global Catalogue of Microorganisms (GCM) 10K type strain sequencing project: providing services to taxonomists for standard genome sequencing and annotation.</title>
        <authorList>
            <consortium name="The Broad Institute Genomics Platform"/>
            <consortium name="The Broad Institute Genome Sequencing Center for Infectious Disease"/>
            <person name="Wu L."/>
            <person name="Ma J."/>
        </authorList>
    </citation>
    <scope>NUCLEOTIDE SEQUENCE [LARGE SCALE GENOMIC DNA]</scope>
    <source>
        <strain evidence="3">JCM 3369</strain>
    </source>
</reference>
<organism evidence="2 3">
    <name type="scientific">Actinomadura yumaensis</name>
    <dbReference type="NCBI Taxonomy" id="111807"/>
    <lineage>
        <taxon>Bacteria</taxon>
        <taxon>Bacillati</taxon>
        <taxon>Actinomycetota</taxon>
        <taxon>Actinomycetes</taxon>
        <taxon>Streptosporangiales</taxon>
        <taxon>Thermomonosporaceae</taxon>
        <taxon>Actinomadura</taxon>
    </lineage>
</organism>
<evidence type="ECO:0000313" key="3">
    <source>
        <dbReference type="Proteomes" id="UP001596380"/>
    </source>
</evidence>
<evidence type="ECO:0000256" key="1">
    <source>
        <dbReference type="SAM" id="MobiDB-lite"/>
    </source>
</evidence>
<protein>
    <submittedName>
        <fullName evidence="2">Transposase</fullName>
    </submittedName>
</protein>
<gene>
    <name evidence="2" type="ORF">ACFQKB_17330</name>
</gene>
<dbReference type="Pfam" id="PF01527">
    <property type="entry name" value="HTH_Tnp_1"/>
    <property type="match status" value="1"/>
</dbReference>
<sequence length="126" mass="14016">MKVYSEEFKADAVALYLSDPTATYASVTKDLGAGRETLRLWVKQARQAKAGERRPERRQCPKGSTPKEHPYPCNITSKGCCCRSPKSHWAEKLCHLIRPADTRGAVRRVDPAGRHSRSCILGPTPP</sequence>
<proteinExistence type="predicted"/>
<name>A0ABW2CLF3_9ACTN</name>
<dbReference type="Proteomes" id="UP001596380">
    <property type="component" value="Unassembled WGS sequence"/>
</dbReference>
<dbReference type="InterPro" id="IPR009057">
    <property type="entry name" value="Homeodomain-like_sf"/>
</dbReference>